<keyword evidence="2 6" id="KW-0812">Transmembrane</keyword>
<dbReference type="Proteomes" id="UP000001968">
    <property type="component" value="Chromosome"/>
</dbReference>
<feature type="transmembrane region" description="Helical" evidence="6">
    <location>
        <begin position="166"/>
        <end position="185"/>
    </location>
</feature>
<evidence type="ECO:0000313" key="8">
    <source>
        <dbReference type="EMBL" id="ABI68822.1"/>
    </source>
</evidence>
<comment type="subcellular location">
    <subcellularLocation>
        <location evidence="1">Membrane</location>
        <topology evidence="1">Multi-pass membrane protein</topology>
    </subcellularLocation>
</comment>
<keyword evidence="3" id="KW-0201">Cytochrome c-type biogenesis</keyword>
<name>Q0AWT2_SYNWW</name>
<feature type="domain" description="Cytochrome c assembly protein" evidence="7">
    <location>
        <begin position="59"/>
        <end position="252"/>
    </location>
</feature>
<accession>Q0AWT2</accession>
<dbReference type="eggNOG" id="COG0755">
    <property type="taxonomic scope" value="Bacteria"/>
</dbReference>
<evidence type="ECO:0000313" key="9">
    <source>
        <dbReference type="Proteomes" id="UP000001968"/>
    </source>
</evidence>
<dbReference type="InterPro" id="IPR045062">
    <property type="entry name" value="Cyt_c_biogenesis_CcsA/CcmC"/>
</dbReference>
<proteinExistence type="predicted"/>
<evidence type="ECO:0000256" key="5">
    <source>
        <dbReference type="ARBA" id="ARBA00023136"/>
    </source>
</evidence>
<dbReference type="InterPro" id="IPR002541">
    <property type="entry name" value="Cyt_c_assembly"/>
</dbReference>
<evidence type="ECO:0000256" key="2">
    <source>
        <dbReference type="ARBA" id="ARBA00022692"/>
    </source>
</evidence>
<dbReference type="PANTHER" id="PTHR30071">
    <property type="entry name" value="HEME EXPORTER PROTEIN C"/>
    <property type="match status" value="1"/>
</dbReference>
<keyword evidence="5 6" id="KW-0472">Membrane</keyword>
<keyword evidence="9" id="KW-1185">Reference proteome</keyword>
<feature type="transmembrane region" description="Helical" evidence="6">
    <location>
        <begin position="89"/>
        <end position="109"/>
    </location>
</feature>
<evidence type="ECO:0000256" key="6">
    <source>
        <dbReference type="SAM" id="Phobius"/>
    </source>
</evidence>
<protein>
    <submittedName>
        <fullName evidence="8">Cytochrome c assembly protein</fullName>
    </submittedName>
</protein>
<dbReference type="HOGENOM" id="CLU_049710_2_2_9"/>
<organism evidence="8 9">
    <name type="scientific">Syntrophomonas wolfei subsp. wolfei (strain DSM 2245B / Goettingen)</name>
    <dbReference type="NCBI Taxonomy" id="335541"/>
    <lineage>
        <taxon>Bacteria</taxon>
        <taxon>Bacillati</taxon>
        <taxon>Bacillota</taxon>
        <taxon>Clostridia</taxon>
        <taxon>Eubacteriales</taxon>
        <taxon>Syntrophomonadaceae</taxon>
        <taxon>Syntrophomonas</taxon>
    </lineage>
</organism>
<feature type="transmembrane region" description="Helical" evidence="6">
    <location>
        <begin position="59"/>
        <end position="77"/>
    </location>
</feature>
<feature type="transmembrane region" description="Helical" evidence="6">
    <location>
        <begin position="226"/>
        <end position="248"/>
    </location>
</feature>
<evidence type="ECO:0000256" key="1">
    <source>
        <dbReference type="ARBA" id="ARBA00004141"/>
    </source>
</evidence>
<dbReference type="KEGG" id="swo:Swol_1519"/>
<dbReference type="Pfam" id="PF01578">
    <property type="entry name" value="Cytochrom_C_asm"/>
    <property type="match status" value="1"/>
</dbReference>
<feature type="transmembrane region" description="Helical" evidence="6">
    <location>
        <begin position="29"/>
        <end position="47"/>
    </location>
</feature>
<reference evidence="9" key="1">
    <citation type="journal article" date="2010" name="Environ. Microbiol.">
        <title>The genome of Syntrophomonas wolfei: new insights into syntrophic metabolism and biohydrogen production.</title>
        <authorList>
            <person name="Sieber J.R."/>
            <person name="Sims D.R."/>
            <person name="Han C."/>
            <person name="Kim E."/>
            <person name="Lykidis A."/>
            <person name="Lapidus A.L."/>
            <person name="McDonnald E."/>
            <person name="Rohlin L."/>
            <person name="Culley D.E."/>
            <person name="Gunsalus R."/>
            <person name="McInerney M.J."/>
        </authorList>
    </citation>
    <scope>NUCLEOTIDE SEQUENCE [LARGE SCALE GENOMIC DNA]</scope>
    <source>
        <strain evidence="9">DSM 2245B / Goettingen</strain>
    </source>
</reference>
<dbReference type="STRING" id="335541.Swol_1519"/>
<evidence type="ECO:0000256" key="3">
    <source>
        <dbReference type="ARBA" id="ARBA00022748"/>
    </source>
</evidence>
<dbReference type="PANTHER" id="PTHR30071:SF1">
    <property type="entry name" value="CYTOCHROME B_B6 PROTEIN-RELATED"/>
    <property type="match status" value="1"/>
</dbReference>
<sequence length="255" mass="28198">MSLLFILLLLATMLNLARLWRPMAQGEFFSSALLYIAVITFVTILVVRTSTGGRIPFANSYEFTLLFSGGVLLFAIFVRRGLDSPLFDLTVGLVAILLLSVAGTFSSEIRPLMPALQSGWLYAHVATAVIAYGSFALAACLGMVYLARTGESGLSLSALDERIYKLVVGGFTFLTIVIITGAVWAEEVWGSWWSWDPKETWSLISWLVYSAYLHARRSYNWKGQKSAWMVIIGFAIVIFTLFGVSLLLPGLHSYL</sequence>
<keyword evidence="4 6" id="KW-1133">Transmembrane helix</keyword>
<evidence type="ECO:0000259" key="7">
    <source>
        <dbReference type="Pfam" id="PF01578"/>
    </source>
</evidence>
<gene>
    <name evidence="8" type="ordered locus">Swol_1519</name>
</gene>
<dbReference type="GO" id="GO:0005886">
    <property type="term" value="C:plasma membrane"/>
    <property type="evidence" value="ECO:0007669"/>
    <property type="project" value="TreeGrafter"/>
</dbReference>
<dbReference type="EMBL" id="CP000448">
    <property type="protein sequence ID" value="ABI68822.1"/>
    <property type="molecule type" value="Genomic_DNA"/>
</dbReference>
<dbReference type="GO" id="GO:0020037">
    <property type="term" value="F:heme binding"/>
    <property type="evidence" value="ECO:0007669"/>
    <property type="project" value="InterPro"/>
</dbReference>
<evidence type="ECO:0000256" key="4">
    <source>
        <dbReference type="ARBA" id="ARBA00022989"/>
    </source>
</evidence>
<dbReference type="AlphaFoldDB" id="Q0AWT2"/>
<dbReference type="GO" id="GO:0017004">
    <property type="term" value="P:cytochrome complex assembly"/>
    <property type="evidence" value="ECO:0007669"/>
    <property type="project" value="UniProtKB-KW"/>
</dbReference>
<feature type="transmembrane region" description="Helical" evidence="6">
    <location>
        <begin position="121"/>
        <end position="146"/>
    </location>
</feature>